<dbReference type="InterPro" id="IPR041657">
    <property type="entry name" value="HTH_17"/>
</dbReference>
<keyword evidence="3" id="KW-1185">Reference proteome</keyword>
<name>A0A840NWG6_9ACTN</name>
<dbReference type="Proteomes" id="UP000578449">
    <property type="component" value="Unassembled WGS sequence"/>
</dbReference>
<sequence>MTDEEELFTTAEVVELTGFTRAAIENWVRRGYLTPVPGRKRGRSKLFRLDDVFTCEKTRKRKHRRKNSGDTL</sequence>
<organism evidence="2 3">
    <name type="scientific">Thermocatellispora tengchongensis</name>
    <dbReference type="NCBI Taxonomy" id="1073253"/>
    <lineage>
        <taxon>Bacteria</taxon>
        <taxon>Bacillati</taxon>
        <taxon>Actinomycetota</taxon>
        <taxon>Actinomycetes</taxon>
        <taxon>Streptosporangiales</taxon>
        <taxon>Streptosporangiaceae</taxon>
        <taxon>Thermocatellispora</taxon>
    </lineage>
</organism>
<accession>A0A840NWG6</accession>
<dbReference type="Gene3D" id="1.10.1660.10">
    <property type="match status" value="1"/>
</dbReference>
<dbReference type="RefSeq" id="WP_185047402.1">
    <property type="nucleotide sequence ID" value="NZ_BAABIX010000006.1"/>
</dbReference>
<dbReference type="AlphaFoldDB" id="A0A840NWG6"/>
<reference evidence="2 3" key="1">
    <citation type="submission" date="2020-08" db="EMBL/GenBank/DDBJ databases">
        <title>Genomic Encyclopedia of Type Strains, Phase IV (KMG-IV): sequencing the most valuable type-strain genomes for metagenomic binning, comparative biology and taxonomic classification.</title>
        <authorList>
            <person name="Goeker M."/>
        </authorList>
    </citation>
    <scope>NUCLEOTIDE SEQUENCE [LARGE SCALE GENOMIC DNA]</scope>
    <source>
        <strain evidence="2 3">DSM 45615</strain>
    </source>
</reference>
<dbReference type="EMBL" id="JACHGN010000001">
    <property type="protein sequence ID" value="MBB5130526.1"/>
    <property type="molecule type" value="Genomic_DNA"/>
</dbReference>
<proteinExistence type="predicted"/>
<evidence type="ECO:0000313" key="3">
    <source>
        <dbReference type="Proteomes" id="UP000578449"/>
    </source>
</evidence>
<dbReference type="Pfam" id="PF12728">
    <property type="entry name" value="HTH_17"/>
    <property type="match status" value="1"/>
</dbReference>
<comment type="caution">
    <text evidence="2">The sequence shown here is derived from an EMBL/GenBank/DDBJ whole genome shotgun (WGS) entry which is preliminary data.</text>
</comment>
<protein>
    <submittedName>
        <fullName evidence="2">Phage terminase Nu1 subunit (DNA packaging protein)</fullName>
    </submittedName>
</protein>
<dbReference type="SUPFAM" id="SSF46955">
    <property type="entry name" value="Putative DNA-binding domain"/>
    <property type="match status" value="1"/>
</dbReference>
<gene>
    <name evidence="2" type="ORF">HNP84_000214</name>
</gene>
<feature type="domain" description="Helix-turn-helix" evidence="1">
    <location>
        <begin position="7"/>
        <end position="52"/>
    </location>
</feature>
<dbReference type="InterPro" id="IPR009061">
    <property type="entry name" value="DNA-bd_dom_put_sf"/>
</dbReference>
<evidence type="ECO:0000313" key="2">
    <source>
        <dbReference type="EMBL" id="MBB5130526.1"/>
    </source>
</evidence>
<evidence type="ECO:0000259" key="1">
    <source>
        <dbReference type="Pfam" id="PF12728"/>
    </source>
</evidence>